<feature type="signal peptide" evidence="2">
    <location>
        <begin position="1"/>
        <end position="24"/>
    </location>
</feature>
<dbReference type="AlphaFoldDB" id="B1ZQX8"/>
<keyword evidence="2" id="KW-0732">Signal</keyword>
<feature type="region of interest" description="Disordered" evidence="1">
    <location>
        <begin position="102"/>
        <end position="137"/>
    </location>
</feature>
<evidence type="ECO:0000313" key="4">
    <source>
        <dbReference type="Proteomes" id="UP000007013"/>
    </source>
</evidence>
<dbReference type="KEGG" id="ote:Oter_0355"/>
<proteinExistence type="predicted"/>
<evidence type="ECO:0000313" key="3">
    <source>
        <dbReference type="EMBL" id="ACB73645.1"/>
    </source>
</evidence>
<dbReference type="HOGENOM" id="CLU_1863158_0_0_0"/>
<dbReference type="EMBL" id="CP001032">
    <property type="protein sequence ID" value="ACB73645.1"/>
    <property type="molecule type" value="Genomic_DNA"/>
</dbReference>
<protein>
    <submittedName>
        <fullName evidence="3">Uncharacterized protein</fullName>
    </submittedName>
</protein>
<feature type="chain" id="PRO_5002772012" evidence="2">
    <location>
        <begin position="25"/>
        <end position="137"/>
    </location>
</feature>
<evidence type="ECO:0000256" key="1">
    <source>
        <dbReference type="SAM" id="MobiDB-lite"/>
    </source>
</evidence>
<reference evidence="3 4" key="1">
    <citation type="journal article" date="2011" name="J. Bacteriol.">
        <title>Genome sequence of the verrucomicrobium Opitutus terrae PB90-1, an abundant inhabitant of rice paddy soil ecosystems.</title>
        <authorList>
            <person name="van Passel M.W."/>
            <person name="Kant R."/>
            <person name="Palva A."/>
            <person name="Copeland A."/>
            <person name="Lucas S."/>
            <person name="Lapidus A."/>
            <person name="Glavina del Rio T."/>
            <person name="Pitluck S."/>
            <person name="Goltsman E."/>
            <person name="Clum A."/>
            <person name="Sun H."/>
            <person name="Schmutz J."/>
            <person name="Larimer F.W."/>
            <person name="Land M.L."/>
            <person name="Hauser L."/>
            <person name="Kyrpides N."/>
            <person name="Mikhailova N."/>
            <person name="Richardson P.P."/>
            <person name="Janssen P.H."/>
            <person name="de Vos W.M."/>
            <person name="Smidt H."/>
        </authorList>
    </citation>
    <scope>NUCLEOTIDE SEQUENCE [LARGE SCALE GENOMIC DNA]</scope>
    <source>
        <strain evidence="4">DSM 11246 / JCM 15787 / PB90-1</strain>
    </source>
</reference>
<keyword evidence="4" id="KW-1185">Reference proteome</keyword>
<gene>
    <name evidence="3" type="ordered locus">Oter_0355</name>
</gene>
<evidence type="ECO:0000256" key="2">
    <source>
        <dbReference type="SAM" id="SignalP"/>
    </source>
</evidence>
<accession>B1ZQX8</accession>
<name>B1ZQX8_OPITP</name>
<sequence>MNLPVGSRLLAALLCASALFTVAAASLPCFNLAGTMPIVNSRAAPQPSRAPMPERIGPPNRRLRAAVWIYYRCRAIDLPSVADDGAGLGGAALSAMIDLGGAANRPRSTRKTRNAGREKAQKAQELAEVAPRITRIG</sequence>
<organism evidence="3 4">
    <name type="scientific">Opitutus terrae (strain DSM 11246 / JCM 15787 / PB90-1)</name>
    <dbReference type="NCBI Taxonomy" id="452637"/>
    <lineage>
        <taxon>Bacteria</taxon>
        <taxon>Pseudomonadati</taxon>
        <taxon>Verrucomicrobiota</taxon>
        <taxon>Opitutia</taxon>
        <taxon>Opitutales</taxon>
        <taxon>Opitutaceae</taxon>
        <taxon>Opitutus</taxon>
    </lineage>
</organism>
<dbReference type="Proteomes" id="UP000007013">
    <property type="component" value="Chromosome"/>
</dbReference>